<feature type="region of interest" description="Disordered" evidence="4">
    <location>
        <begin position="197"/>
        <end position="220"/>
    </location>
</feature>
<sequence>MNLPKTVGVISAINECANLFQWAKSAISSMCSRWSGSHQKVLQDDVLYLQSGLQRLSDTLPAMYNLIDAAEWRSHEYCVSELLPKLKDAMYDAEELLDELRWYEMKVELEANARKYPFNDFFDVVIQGSFNKLNAVQARIDHLSSQMEKMGLRQATQHFDRLVRPETSSLPNEAKLYGRDKELDQVMGLLRVPINSKRKRARSSGSASTSTSPRNQISKESRIPSLPVLPIVGIGGVGKTTIAQHICNNKRVKSHFDKIIWICVSDDFDVKRLTKEAIQSCSGKEVRIDNLDSLHHALREHVKNKRFLIVLDDMWDDALKENGQCWNKFCAPLESFQEGSMMLVTTRCRKVAEGVSTMEPIVLQGLKDDVFWDFFKVCAFGSDSSNNDTELERIGKSILGKLKGSPLAAKTLGRMLRMNLQASHWNTILKSELWELKQEPTDILPALRLSYMYLPFYLKRCFSFCAVYPKDYKFIKADLAEIWVAEGFVESQGDDPIQNIGCQYFEDLIIRSFFQKVSGGYVIHDLLHDMAQKVSEHDCFTIRYKNDFDKVPKNVRHIYVQPSSDFDNSNLLSLCRHTKLRTIICKKQSGNKTSTVMHHWCTELLRIRVISCASTNELPNNIGNLKHLRYLKISKGRPLSIPSTFCWLYNLQILDVKTCKIESLPQDFGNLSNLQRFESQGFLYHLGCSIDVADKKAQGIGLIKNLNQFRGDMVISNAQMLSKDHATEAALKNKKYLNKLTLEWSGASRSQIMQENAIEVLRVMQPLTSTRSLSLKYYPGLSLPSWFHPQNINSNEIPAVHKNIDDSIGISRSLTELDFLCCQGLSSLDHFLHPDYVPAIKKISIMFCTRLTSLPTERFHNFCHLEKLSVNECPIMNWQRGLVLPSSLQTLTLQECGDYSACIPGCIENLKSLVSLRLSGCMGVTSIPGSIWLSNPLLEEWRHSCRTARDIMRGFIGRNHTEAVGSFGFGILPDASQPDTQ</sequence>
<feature type="domain" description="Disease resistance protein winged helix" evidence="6">
    <location>
        <begin position="467"/>
        <end position="531"/>
    </location>
</feature>
<dbReference type="InterPro" id="IPR032675">
    <property type="entry name" value="LRR_dom_sf"/>
</dbReference>
<dbReference type="SUPFAM" id="SSF52058">
    <property type="entry name" value="L domain-like"/>
    <property type="match status" value="1"/>
</dbReference>
<evidence type="ECO:0000256" key="1">
    <source>
        <dbReference type="ARBA" id="ARBA00022614"/>
    </source>
</evidence>
<evidence type="ECO:0000259" key="5">
    <source>
        <dbReference type="Pfam" id="PF00931"/>
    </source>
</evidence>
<dbReference type="Gene3D" id="3.80.10.10">
    <property type="entry name" value="Ribonuclease Inhibitor"/>
    <property type="match status" value="1"/>
</dbReference>
<evidence type="ECO:0000313" key="8">
    <source>
        <dbReference type="EnsemblPlants" id="EMT06257"/>
    </source>
</evidence>
<proteinExistence type="predicted"/>
<dbReference type="InterPro" id="IPR042197">
    <property type="entry name" value="Apaf_helical"/>
</dbReference>
<dbReference type="InterPro" id="IPR058922">
    <property type="entry name" value="WHD_DRP"/>
</dbReference>
<dbReference type="InterPro" id="IPR027417">
    <property type="entry name" value="P-loop_NTPase"/>
</dbReference>
<dbReference type="Pfam" id="PF25019">
    <property type="entry name" value="LRR_R13L1-DRL21"/>
    <property type="match status" value="1"/>
</dbReference>
<dbReference type="InterPro" id="IPR056789">
    <property type="entry name" value="LRR_R13L1-DRL21"/>
</dbReference>
<feature type="domain" description="R13L1/DRL21-like LRR repeat region" evidence="7">
    <location>
        <begin position="702"/>
        <end position="793"/>
    </location>
</feature>
<reference evidence="8" key="1">
    <citation type="submission" date="2015-06" db="UniProtKB">
        <authorList>
            <consortium name="EnsemblPlants"/>
        </authorList>
    </citation>
    <scope>IDENTIFICATION</scope>
</reference>
<dbReference type="InterPro" id="IPR036388">
    <property type="entry name" value="WH-like_DNA-bd_sf"/>
</dbReference>
<evidence type="ECO:0000256" key="3">
    <source>
        <dbReference type="ARBA" id="ARBA00022821"/>
    </source>
</evidence>
<dbReference type="PANTHER" id="PTHR36766:SF40">
    <property type="entry name" value="DISEASE RESISTANCE PROTEIN RGA3"/>
    <property type="match status" value="1"/>
</dbReference>
<dbReference type="PRINTS" id="PR00364">
    <property type="entry name" value="DISEASERSIST"/>
</dbReference>
<keyword evidence="2" id="KW-0677">Repeat</keyword>
<feature type="domain" description="NB-ARC" evidence="5">
    <location>
        <begin position="226"/>
        <end position="381"/>
    </location>
</feature>
<dbReference type="GO" id="GO:0043531">
    <property type="term" value="F:ADP binding"/>
    <property type="evidence" value="ECO:0007669"/>
    <property type="project" value="InterPro"/>
</dbReference>
<name>M8BTL9_AEGTA</name>
<dbReference type="InterPro" id="IPR002182">
    <property type="entry name" value="NB-ARC"/>
</dbReference>
<dbReference type="Pfam" id="PF00931">
    <property type="entry name" value="NB-ARC"/>
    <property type="match status" value="1"/>
</dbReference>
<dbReference type="Gene3D" id="1.10.8.430">
    <property type="entry name" value="Helical domain of apoptotic protease-activating factors"/>
    <property type="match status" value="1"/>
</dbReference>
<protein>
    <submittedName>
        <fullName evidence="8">Putative disease resistance protein RGA4</fullName>
    </submittedName>
</protein>
<evidence type="ECO:0000259" key="7">
    <source>
        <dbReference type="Pfam" id="PF25019"/>
    </source>
</evidence>
<evidence type="ECO:0000259" key="6">
    <source>
        <dbReference type="Pfam" id="PF23559"/>
    </source>
</evidence>
<keyword evidence="1" id="KW-0433">Leucine-rich repeat</keyword>
<dbReference type="EnsemblPlants" id="EMT06257">
    <property type="protein sequence ID" value="EMT06257"/>
    <property type="gene ID" value="F775_18533"/>
</dbReference>
<dbReference type="GO" id="GO:0006952">
    <property type="term" value="P:defense response"/>
    <property type="evidence" value="ECO:0007669"/>
    <property type="project" value="UniProtKB-KW"/>
</dbReference>
<dbReference type="ExpressionAtlas" id="M8BTL9">
    <property type="expression patterns" value="baseline"/>
</dbReference>
<dbReference type="SUPFAM" id="SSF52540">
    <property type="entry name" value="P-loop containing nucleoside triphosphate hydrolases"/>
    <property type="match status" value="1"/>
</dbReference>
<evidence type="ECO:0000256" key="4">
    <source>
        <dbReference type="SAM" id="MobiDB-lite"/>
    </source>
</evidence>
<dbReference type="AlphaFoldDB" id="M8BTL9"/>
<accession>M8BTL9</accession>
<organism evidence="8">
    <name type="scientific">Aegilops tauschii</name>
    <name type="common">Tausch's goatgrass</name>
    <name type="synonym">Aegilops squarrosa</name>
    <dbReference type="NCBI Taxonomy" id="37682"/>
    <lineage>
        <taxon>Eukaryota</taxon>
        <taxon>Viridiplantae</taxon>
        <taxon>Streptophyta</taxon>
        <taxon>Embryophyta</taxon>
        <taxon>Tracheophyta</taxon>
        <taxon>Spermatophyta</taxon>
        <taxon>Magnoliopsida</taxon>
        <taxon>Liliopsida</taxon>
        <taxon>Poales</taxon>
        <taxon>Poaceae</taxon>
        <taxon>BOP clade</taxon>
        <taxon>Pooideae</taxon>
        <taxon>Triticodae</taxon>
        <taxon>Triticeae</taxon>
        <taxon>Triticinae</taxon>
        <taxon>Aegilops</taxon>
    </lineage>
</organism>
<dbReference type="Gene3D" id="1.10.10.10">
    <property type="entry name" value="Winged helix-like DNA-binding domain superfamily/Winged helix DNA-binding domain"/>
    <property type="match status" value="1"/>
</dbReference>
<dbReference type="PANTHER" id="PTHR36766">
    <property type="entry name" value="PLANT BROAD-SPECTRUM MILDEW RESISTANCE PROTEIN RPW8"/>
    <property type="match status" value="1"/>
</dbReference>
<keyword evidence="3" id="KW-0611">Plant defense</keyword>
<evidence type="ECO:0000256" key="2">
    <source>
        <dbReference type="ARBA" id="ARBA00022737"/>
    </source>
</evidence>
<dbReference type="Gene3D" id="3.40.50.300">
    <property type="entry name" value="P-loop containing nucleotide triphosphate hydrolases"/>
    <property type="match status" value="1"/>
</dbReference>
<feature type="compositionally biased region" description="Low complexity" evidence="4">
    <location>
        <begin position="203"/>
        <end position="212"/>
    </location>
</feature>
<dbReference type="Pfam" id="PF23559">
    <property type="entry name" value="WHD_DRP"/>
    <property type="match status" value="1"/>
</dbReference>